<feature type="domain" description="Alpha-L-glutamate ligase-related protein ATP-grasp" evidence="1">
    <location>
        <begin position="91"/>
        <end position="356"/>
    </location>
</feature>
<dbReference type="SUPFAM" id="SSF56059">
    <property type="entry name" value="Glutathione synthetase ATP-binding domain-like"/>
    <property type="match status" value="1"/>
</dbReference>
<dbReference type="AlphaFoldDB" id="A0A2H1J264"/>
<reference evidence="3" key="1">
    <citation type="submission" date="2017-03" db="EMBL/GenBank/DDBJ databases">
        <authorList>
            <person name="Monnet C."/>
        </authorList>
    </citation>
    <scope>NUCLEOTIDE SEQUENCE [LARGE SCALE GENOMIC DNA]</scope>
    <source>
        <strain evidence="3">CNRZ 920</strain>
    </source>
</reference>
<dbReference type="EMBL" id="FXZG01000008">
    <property type="protein sequence ID" value="SMX81530.1"/>
    <property type="molecule type" value="Genomic_DNA"/>
</dbReference>
<gene>
    <name evidence="2" type="ORF">BAUR920_01652</name>
</gene>
<evidence type="ECO:0000313" key="3">
    <source>
        <dbReference type="Proteomes" id="UP000234289"/>
    </source>
</evidence>
<dbReference type="Gene3D" id="3.30.470.20">
    <property type="entry name" value="ATP-grasp fold, B domain"/>
    <property type="match status" value="1"/>
</dbReference>
<protein>
    <submittedName>
        <fullName evidence="2">Sugar-transfer associated ATP-grasp</fullName>
    </submittedName>
</protein>
<organism evidence="2 3">
    <name type="scientific">Brevibacterium aurantiacum</name>
    <dbReference type="NCBI Taxonomy" id="273384"/>
    <lineage>
        <taxon>Bacteria</taxon>
        <taxon>Bacillati</taxon>
        <taxon>Actinomycetota</taxon>
        <taxon>Actinomycetes</taxon>
        <taxon>Micrococcales</taxon>
        <taxon>Brevibacteriaceae</taxon>
        <taxon>Brevibacterium</taxon>
    </lineage>
</organism>
<evidence type="ECO:0000259" key="1">
    <source>
        <dbReference type="Pfam" id="PF14397"/>
    </source>
</evidence>
<name>A0A2H1J264_BREAU</name>
<dbReference type="InterPro" id="IPR039523">
    <property type="entry name" value="RimK-rel_E_lig_ATP-grasp"/>
</dbReference>
<dbReference type="Proteomes" id="UP000234289">
    <property type="component" value="Unassembled WGS sequence"/>
</dbReference>
<sequence>MNAKGKLVSVGRAALRTTSELRSSARKRKRTWSDYRKFLRKEFRWKAPLSQRRPRWWRKGFLSRSVTLYQLEKNDPSLYINDVQRYTRTKRMVHSSLQEILDNKFAFFLLINQLGLNSDVVPMLGLYVRGSVHVFPNDDRVSLQNFLRTRLNIDEKVFVKPLRGAEGRRVRSIRRTPNGYRMNGQDVNVAEIRKWIEEEKRPMLFERGIEQHHAQAALNPAATNTLRILTMPDVTNGKRPFIAAAVQRIGTELSGHVDNWTQGGLSAKVDIDTGRLSRAGQLPDGRTPKWFTQHPDTGALIEGTQVPFWEETRALALEAANRLSFMEYVGWDIIISPTGPVILEGNVNSGMNVIQVHGPLLADPRVRAYYAKRGVIS</sequence>
<accession>A0A2H1J264</accession>
<evidence type="ECO:0000313" key="2">
    <source>
        <dbReference type="EMBL" id="SMX81530.1"/>
    </source>
</evidence>
<dbReference type="Pfam" id="PF14397">
    <property type="entry name" value="ATPgrasp_ST"/>
    <property type="match status" value="1"/>
</dbReference>
<dbReference type="RefSeq" id="WP_101639025.1">
    <property type="nucleotide sequence ID" value="NZ_FXZG01000008.1"/>
</dbReference>
<proteinExistence type="predicted"/>